<evidence type="ECO:0000256" key="7">
    <source>
        <dbReference type="ARBA" id="ARBA00022676"/>
    </source>
</evidence>
<evidence type="ECO:0000256" key="4">
    <source>
        <dbReference type="ARBA" id="ARBA00020902"/>
    </source>
</evidence>
<keyword evidence="13" id="KW-1185">Reference proteome</keyword>
<dbReference type="SUPFAM" id="SSF53756">
    <property type="entry name" value="UDP-Glycosyltransferase/glycogen phosphorylase"/>
    <property type="match status" value="1"/>
</dbReference>
<dbReference type="EC" id="2.4.1.182" evidence="3 11"/>
<keyword evidence="7" id="KW-0328">Glycosyltransferase</keyword>
<dbReference type="eggNOG" id="COG0763">
    <property type="taxonomic scope" value="Bacteria"/>
</dbReference>
<dbReference type="Proteomes" id="UP000001302">
    <property type="component" value="Chromosome"/>
</dbReference>
<dbReference type="InterPro" id="IPR003835">
    <property type="entry name" value="Glyco_trans_19"/>
</dbReference>
<evidence type="ECO:0000256" key="10">
    <source>
        <dbReference type="ARBA" id="ARBA00048975"/>
    </source>
</evidence>
<name>E0TCC8_PARBH</name>
<dbReference type="GO" id="GO:0008915">
    <property type="term" value="F:lipid-A-disaccharide synthase activity"/>
    <property type="evidence" value="ECO:0007669"/>
    <property type="project" value="UniProtKB-UniRule"/>
</dbReference>
<dbReference type="HOGENOM" id="CLU_036577_3_0_5"/>
<sequence length="395" mass="42907">MTPPVVMIAAVEPSADALGAALIREMRQRAPHLTFTGCGGPQMQAEGFESLFDIDIFSVMGFTDVAKVIPAAWSRARQLARRAAQGDVVCAVFVDGWTFSRLSAKRIRQRAPNLPIVKYGAPQVWASRPQRTAFVRDHFDLVLALLPFEPPIFEEAGTRALFVGNPNFEAMAATPRSGKAFRTRHGLEGRDLLAVLPGSRKGEVSRLLSIFGDATTLAAQSVRGLVPVIPLAPSVAEQVVTATREWPVPPLCIPPEERYDLFEAADVALAASGTVTTEIAMAGTPMVVGYRVDPLTAFWAKRVLITEYISIVNIFAGREVIPERLQDDCTPDQLSADIIRLFTDDDARRTQLTAYRQLLPALIGEGNTAGRAAEAVLGLLDPEDTVDLHRNAKGQ</sequence>
<dbReference type="AlphaFoldDB" id="E0TCC8"/>
<keyword evidence="8" id="KW-0808">Transferase</keyword>
<evidence type="ECO:0000256" key="2">
    <source>
        <dbReference type="ARBA" id="ARBA00007868"/>
    </source>
</evidence>
<dbReference type="CAZy" id="GT19">
    <property type="family name" value="Glycosyltransferase Family 19"/>
</dbReference>
<keyword evidence="9" id="KW-0443">Lipid metabolism</keyword>
<proteinExistence type="inferred from homology"/>
<dbReference type="KEGG" id="pbr:PB2503_02417"/>
<comment type="function">
    <text evidence="1">Condensation of UDP-2,3-diacylglucosamine and 2,3-diacylglucosamine-1-phosphate to form lipid A disaccharide, a precursor of lipid A, a phosphorylated glycolipid that anchors the lipopolysaccharide to the outer membrane of the cell.</text>
</comment>
<evidence type="ECO:0000256" key="1">
    <source>
        <dbReference type="ARBA" id="ARBA00002056"/>
    </source>
</evidence>
<dbReference type="STRING" id="314260.PB2503_02417"/>
<dbReference type="GO" id="GO:0009245">
    <property type="term" value="P:lipid A biosynthetic process"/>
    <property type="evidence" value="ECO:0007669"/>
    <property type="project" value="UniProtKB-UniRule"/>
</dbReference>
<evidence type="ECO:0000313" key="12">
    <source>
        <dbReference type="EMBL" id="ADM08561.1"/>
    </source>
</evidence>
<dbReference type="GO" id="GO:0016020">
    <property type="term" value="C:membrane"/>
    <property type="evidence" value="ECO:0007669"/>
    <property type="project" value="GOC"/>
</dbReference>
<evidence type="ECO:0000256" key="9">
    <source>
        <dbReference type="ARBA" id="ARBA00023098"/>
    </source>
</evidence>
<reference evidence="12 13" key="2">
    <citation type="journal article" date="2011" name="J. Bacteriol.">
        <title>Complete genome sequence of strain HTCC2503T of Parvularcula bermudensis, the type species of the order "Parvularculales" in the class Alphaproteobacteria.</title>
        <authorList>
            <person name="Oh H.M."/>
            <person name="Kang I."/>
            <person name="Vergin K.L."/>
            <person name="Kang D."/>
            <person name="Rhee K.H."/>
            <person name="Giovannoni S.J."/>
            <person name="Cho J.C."/>
        </authorList>
    </citation>
    <scope>NUCLEOTIDE SEQUENCE [LARGE SCALE GENOMIC DNA]</scope>
    <source>
        <strain evidence="13">ATCC BAA-594 / HTCC2503 / KCTC 12087</strain>
    </source>
</reference>
<evidence type="ECO:0000256" key="11">
    <source>
        <dbReference type="NCBIfam" id="TIGR00215"/>
    </source>
</evidence>
<evidence type="ECO:0000256" key="5">
    <source>
        <dbReference type="ARBA" id="ARBA00022516"/>
    </source>
</evidence>
<dbReference type="OrthoDB" id="9801642at2"/>
<dbReference type="Pfam" id="PF02684">
    <property type="entry name" value="LpxB"/>
    <property type="match status" value="1"/>
</dbReference>
<evidence type="ECO:0000256" key="3">
    <source>
        <dbReference type="ARBA" id="ARBA00012687"/>
    </source>
</evidence>
<comment type="similarity">
    <text evidence="2">Belongs to the LpxB family.</text>
</comment>
<dbReference type="RefSeq" id="WP_013299535.1">
    <property type="nucleotide sequence ID" value="NC_014414.1"/>
</dbReference>
<organism evidence="12 13">
    <name type="scientific">Parvularcula bermudensis (strain ATCC BAA-594 / HTCC2503 / KCTC 12087)</name>
    <dbReference type="NCBI Taxonomy" id="314260"/>
    <lineage>
        <taxon>Bacteria</taxon>
        <taxon>Pseudomonadati</taxon>
        <taxon>Pseudomonadota</taxon>
        <taxon>Alphaproteobacteria</taxon>
        <taxon>Parvularculales</taxon>
        <taxon>Parvularculaceae</taxon>
        <taxon>Parvularcula</taxon>
    </lineage>
</organism>
<evidence type="ECO:0000313" key="13">
    <source>
        <dbReference type="Proteomes" id="UP000001302"/>
    </source>
</evidence>
<dbReference type="NCBIfam" id="TIGR00215">
    <property type="entry name" value="lpxB"/>
    <property type="match status" value="1"/>
</dbReference>
<accession>E0TCC8</accession>
<evidence type="ECO:0000256" key="6">
    <source>
        <dbReference type="ARBA" id="ARBA00022556"/>
    </source>
</evidence>
<keyword evidence="6" id="KW-0441">Lipid A biosynthesis</keyword>
<gene>
    <name evidence="12" type="ordered locus">PB2503_02417</name>
</gene>
<keyword evidence="5" id="KW-0444">Lipid biosynthesis</keyword>
<dbReference type="PANTHER" id="PTHR30372:SF4">
    <property type="entry name" value="LIPID-A-DISACCHARIDE SYNTHASE, MITOCHONDRIAL-RELATED"/>
    <property type="match status" value="1"/>
</dbReference>
<dbReference type="PANTHER" id="PTHR30372">
    <property type="entry name" value="LIPID-A-DISACCHARIDE SYNTHASE"/>
    <property type="match status" value="1"/>
</dbReference>
<comment type="catalytic activity">
    <reaction evidence="10">
        <text>a lipid X + a UDP-2-N,3-O-bis[(3R)-3-hydroxyacyl]-alpha-D-glucosamine = a lipid A disaccharide + UDP + H(+)</text>
        <dbReference type="Rhea" id="RHEA:67828"/>
        <dbReference type="ChEBI" id="CHEBI:15378"/>
        <dbReference type="ChEBI" id="CHEBI:58223"/>
        <dbReference type="ChEBI" id="CHEBI:137748"/>
        <dbReference type="ChEBI" id="CHEBI:176338"/>
        <dbReference type="ChEBI" id="CHEBI:176343"/>
        <dbReference type="EC" id="2.4.1.182"/>
    </reaction>
</comment>
<dbReference type="EMBL" id="CP002156">
    <property type="protein sequence ID" value="ADM08561.1"/>
    <property type="molecule type" value="Genomic_DNA"/>
</dbReference>
<reference evidence="13" key="1">
    <citation type="submission" date="2010-08" db="EMBL/GenBank/DDBJ databases">
        <title>Genome sequence of Parvularcula bermudensis HTCC2503.</title>
        <authorList>
            <person name="Kang D.-M."/>
            <person name="Oh H.-M."/>
            <person name="Cho J.-C."/>
        </authorList>
    </citation>
    <scope>NUCLEOTIDE SEQUENCE [LARGE SCALE GENOMIC DNA]</scope>
    <source>
        <strain evidence="13">ATCC BAA-594 / HTCC2503 / KCTC 12087</strain>
    </source>
</reference>
<evidence type="ECO:0000256" key="8">
    <source>
        <dbReference type="ARBA" id="ARBA00022679"/>
    </source>
</evidence>
<dbReference type="GO" id="GO:0005543">
    <property type="term" value="F:phospholipid binding"/>
    <property type="evidence" value="ECO:0007669"/>
    <property type="project" value="TreeGrafter"/>
</dbReference>
<protein>
    <recommendedName>
        <fullName evidence="4 11">Lipid-A-disaccharide synthase</fullName>
        <ecNumber evidence="3 11">2.4.1.182</ecNumber>
    </recommendedName>
</protein>